<evidence type="ECO:0000313" key="3">
    <source>
        <dbReference type="EMBL" id="KAK6943969.1"/>
    </source>
</evidence>
<accession>A0AAN8W664</accession>
<evidence type="ECO:0000256" key="1">
    <source>
        <dbReference type="ARBA" id="ARBA00022737"/>
    </source>
</evidence>
<proteinExistence type="predicted"/>
<dbReference type="InterPro" id="IPR011990">
    <property type="entry name" value="TPR-like_helical_dom_sf"/>
</dbReference>
<dbReference type="Proteomes" id="UP001370490">
    <property type="component" value="Unassembled WGS sequence"/>
</dbReference>
<dbReference type="InterPro" id="IPR002885">
    <property type="entry name" value="PPR_rpt"/>
</dbReference>
<sequence length="150" mass="16998">MVSSFDLTFDGLDSAGKSTQSAERLPSIFTLKTDEMEKFECIPSVVTFKSLIHCLCKAKELQKAHLLFYNMEIGRNPSLFLRLSKGVEWVLDTDLDGLQRSFTLIAHSHLLFIEKEKLQSHDASRSTSGLSLEFPKRMPSRVSHELKLPP</sequence>
<organism evidence="3 4">
    <name type="scientific">Dillenia turbinata</name>
    <dbReference type="NCBI Taxonomy" id="194707"/>
    <lineage>
        <taxon>Eukaryota</taxon>
        <taxon>Viridiplantae</taxon>
        <taxon>Streptophyta</taxon>
        <taxon>Embryophyta</taxon>
        <taxon>Tracheophyta</taxon>
        <taxon>Spermatophyta</taxon>
        <taxon>Magnoliopsida</taxon>
        <taxon>eudicotyledons</taxon>
        <taxon>Gunneridae</taxon>
        <taxon>Pentapetalae</taxon>
        <taxon>Dilleniales</taxon>
        <taxon>Dilleniaceae</taxon>
        <taxon>Dillenia</taxon>
    </lineage>
</organism>
<dbReference type="Gene3D" id="1.25.40.10">
    <property type="entry name" value="Tetratricopeptide repeat domain"/>
    <property type="match status" value="1"/>
</dbReference>
<dbReference type="EMBL" id="JBAMMX010000003">
    <property type="protein sequence ID" value="KAK6943969.1"/>
    <property type="molecule type" value="Genomic_DNA"/>
</dbReference>
<gene>
    <name evidence="3" type="ORF">RJ641_025071</name>
</gene>
<dbReference type="AlphaFoldDB" id="A0AAN8W664"/>
<dbReference type="Pfam" id="PF12854">
    <property type="entry name" value="PPR_1"/>
    <property type="match status" value="1"/>
</dbReference>
<dbReference type="NCBIfam" id="TIGR00756">
    <property type="entry name" value="PPR"/>
    <property type="match status" value="1"/>
</dbReference>
<reference evidence="3 4" key="1">
    <citation type="submission" date="2023-12" db="EMBL/GenBank/DDBJ databases">
        <title>A high-quality genome assembly for Dillenia turbinata (Dilleniales).</title>
        <authorList>
            <person name="Chanderbali A."/>
        </authorList>
    </citation>
    <scope>NUCLEOTIDE SEQUENCE [LARGE SCALE GENOMIC DNA]</scope>
    <source>
        <strain evidence="3">LSX21</strain>
        <tissue evidence="3">Leaf</tissue>
    </source>
</reference>
<name>A0AAN8W664_9MAGN</name>
<protein>
    <submittedName>
        <fullName evidence="3">Pentatricopeptide repeat</fullName>
    </submittedName>
</protein>
<feature type="region of interest" description="Disordered" evidence="2">
    <location>
        <begin position="127"/>
        <end position="150"/>
    </location>
</feature>
<keyword evidence="4" id="KW-1185">Reference proteome</keyword>
<comment type="caution">
    <text evidence="3">The sequence shown here is derived from an EMBL/GenBank/DDBJ whole genome shotgun (WGS) entry which is preliminary data.</text>
</comment>
<keyword evidence="1" id="KW-0677">Repeat</keyword>
<evidence type="ECO:0000256" key="2">
    <source>
        <dbReference type="SAM" id="MobiDB-lite"/>
    </source>
</evidence>
<evidence type="ECO:0000313" key="4">
    <source>
        <dbReference type="Proteomes" id="UP001370490"/>
    </source>
</evidence>